<reference evidence="2" key="1">
    <citation type="submission" date="2016-10" db="EMBL/GenBank/DDBJ databases">
        <authorList>
            <person name="Varghese N."/>
            <person name="Submissions S."/>
        </authorList>
    </citation>
    <scope>NUCLEOTIDE SEQUENCE [LARGE SCALE GENOMIC DNA]</scope>
    <source>
        <strain evidence="2">DSM 22361</strain>
    </source>
</reference>
<gene>
    <name evidence="1" type="ORF">SAMN05421877_11025</name>
</gene>
<accession>A0A1H6BCJ5</accession>
<dbReference type="Proteomes" id="UP000236731">
    <property type="component" value="Unassembled WGS sequence"/>
</dbReference>
<name>A0A1H6BCJ5_9SPHI</name>
<protein>
    <submittedName>
        <fullName evidence="1">Uncharacterized protein</fullName>
    </submittedName>
</protein>
<keyword evidence="2" id="KW-1185">Reference proteome</keyword>
<dbReference type="AlphaFoldDB" id="A0A1H6BCJ5"/>
<dbReference type="EMBL" id="FNUT01000010">
    <property type="protein sequence ID" value="SEG58509.1"/>
    <property type="molecule type" value="Genomic_DNA"/>
</dbReference>
<evidence type="ECO:0000313" key="2">
    <source>
        <dbReference type="Proteomes" id="UP000236731"/>
    </source>
</evidence>
<organism evidence="1 2">
    <name type="scientific">Sphingobacterium lactis</name>
    <dbReference type="NCBI Taxonomy" id="797291"/>
    <lineage>
        <taxon>Bacteria</taxon>
        <taxon>Pseudomonadati</taxon>
        <taxon>Bacteroidota</taxon>
        <taxon>Sphingobacteriia</taxon>
        <taxon>Sphingobacteriales</taxon>
        <taxon>Sphingobacteriaceae</taxon>
        <taxon>Sphingobacterium</taxon>
    </lineage>
</organism>
<evidence type="ECO:0000313" key="1">
    <source>
        <dbReference type="EMBL" id="SEG58509.1"/>
    </source>
</evidence>
<proteinExistence type="predicted"/>
<sequence length="140" mass="15641">MEVIFLIFIRAIIDTPASLQSTIFIANYPLFYRIHKPTTLSPYAFRNLGTATVAISEINCRYGNRCQLIWTLSEVHPRCVRSATVVRACHGHALTTLSVRSHLALMSDKVQTCLSRKKKGKSGKIAPETSYSAIIDQKTT</sequence>